<dbReference type="InterPro" id="IPR050490">
    <property type="entry name" value="Bact_solute-bd_prot1"/>
</dbReference>
<dbReference type="OrthoDB" id="9812682at2"/>
<protein>
    <submittedName>
        <fullName evidence="2">Sugar ABC transporter substrate-binding protein</fullName>
    </submittedName>
</protein>
<keyword evidence="1" id="KW-0732">Signal</keyword>
<organism evidence="2 3">
    <name type="scientific">Rhizobium loti</name>
    <name type="common">Mesorhizobium loti</name>
    <dbReference type="NCBI Taxonomy" id="381"/>
    <lineage>
        <taxon>Bacteria</taxon>
        <taxon>Pseudomonadati</taxon>
        <taxon>Pseudomonadota</taxon>
        <taxon>Alphaproteobacteria</taxon>
        <taxon>Hyphomicrobiales</taxon>
        <taxon>Phyllobacteriaceae</taxon>
        <taxon>Mesorhizobium</taxon>
    </lineage>
</organism>
<dbReference type="AlphaFoldDB" id="A0A1A5IQV9"/>
<sequence>MNRLLSGVSAGALVLAFGAGTALAGDLPGKFEGVTVDVKLIGGQQYEKLYERIPEWEKATGAKVNILTKKNGFDIDKELKSDIASGSTNWCVGWNHSSFAPQYTGLYTDLSKLLPKEEIDAFVPSTIKAATIDGKLEMLPRAQFDVSALYYQKSLYENADNKTKFKAKYGYDLVPPDSWKEVTDQAEFFANPPNFYGTQFAGKEEAINGRFYEMVVAEGGEYLDKDGKPVFNSEAGIRALDWFVHLYKAKAVPAGTTNYLWDDLGQGFASGTVAINLDWPGWAGFFNDPKSSKVAGNVGVKVAPKGSSGKRTGWSGFHGFSVTENCPNKAAAASLVWWLTNEDSQKLEAAAGPLPTRTAVWDWDLKQAENDPYKKEVLSAFQEEAKHAFAVPQTPEWIEISNAVYPELQAAILGDKTAKQALDEAAAKATQILQDAGKL</sequence>
<dbReference type="EMBL" id="LZTJ01000012">
    <property type="protein sequence ID" value="OBP77444.1"/>
    <property type="molecule type" value="Genomic_DNA"/>
</dbReference>
<reference evidence="3" key="1">
    <citation type="submission" date="2016-06" db="EMBL/GenBank/DDBJ databases">
        <title>NZP2037 Pacbio-Illumina hybrid assembly.</title>
        <authorList>
            <person name="Ramsay J.P."/>
        </authorList>
    </citation>
    <scope>NUCLEOTIDE SEQUENCE [LARGE SCALE GENOMIC DNA]</scope>
    <source>
        <strain evidence="3">R7ANS::ICEMlSym2042</strain>
    </source>
</reference>
<dbReference type="GeneID" id="66685513"/>
<accession>A0A1A5IQV9</accession>
<dbReference type="PANTHER" id="PTHR43649">
    <property type="entry name" value="ARABINOSE-BINDING PROTEIN-RELATED"/>
    <property type="match status" value="1"/>
</dbReference>
<dbReference type="SUPFAM" id="SSF53850">
    <property type="entry name" value="Periplasmic binding protein-like II"/>
    <property type="match status" value="1"/>
</dbReference>
<evidence type="ECO:0000313" key="3">
    <source>
        <dbReference type="Proteomes" id="UP000093748"/>
    </source>
</evidence>
<dbReference type="Proteomes" id="UP000093748">
    <property type="component" value="Unassembled WGS sequence"/>
</dbReference>
<dbReference type="PANTHER" id="PTHR43649:SF12">
    <property type="entry name" value="DIACETYLCHITOBIOSE BINDING PROTEIN DASA"/>
    <property type="match status" value="1"/>
</dbReference>
<dbReference type="CDD" id="cd13585">
    <property type="entry name" value="PBP2_TMBP_like"/>
    <property type="match status" value="1"/>
</dbReference>
<dbReference type="Gene3D" id="3.40.190.10">
    <property type="entry name" value="Periplasmic binding protein-like II"/>
    <property type="match status" value="2"/>
</dbReference>
<comment type="caution">
    <text evidence="2">The sequence shown here is derived from an EMBL/GenBank/DDBJ whole genome shotgun (WGS) entry which is preliminary data.</text>
</comment>
<proteinExistence type="predicted"/>
<feature type="signal peptide" evidence="1">
    <location>
        <begin position="1"/>
        <end position="24"/>
    </location>
</feature>
<evidence type="ECO:0000313" key="2">
    <source>
        <dbReference type="EMBL" id="OBP77444.1"/>
    </source>
</evidence>
<dbReference type="RefSeq" id="WP_010914620.1">
    <property type="nucleotide sequence ID" value="NZ_LZTH01000012.1"/>
</dbReference>
<evidence type="ECO:0000256" key="1">
    <source>
        <dbReference type="SAM" id="SignalP"/>
    </source>
</evidence>
<feature type="chain" id="PRO_5009827235" evidence="1">
    <location>
        <begin position="25"/>
        <end position="439"/>
    </location>
</feature>
<gene>
    <name evidence="2" type="ORF">BAE39_15705</name>
</gene>
<name>A0A1A5IQV9_RHILI</name>